<sequence length="21" mass="2255">MAKQPVPVAKRLTIDGLNDMG</sequence>
<proteinExistence type="predicted"/>
<reference evidence="1" key="1">
    <citation type="submission" date="2021-02" db="EMBL/GenBank/DDBJ databases">
        <authorList>
            <person name="Nowell W R."/>
        </authorList>
    </citation>
    <scope>NUCLEOTIDE SEQUENCE</scope>
</reference>
<dbReference type="AlphaFoldDB" id="A0A821NSN5"/>
<protein>
    <submittedName>
        <fullName evidence="1">Uncharacterized protein</fullName>
    </submittedName>
</protein>
<keyword evidence="3" id="KW-1185">Reference proteome</keyword>
<dbReference type="Proteomes" id="UP000663866">
    <property type="component" value="Unassembled WGS sequence"/>
</dbReference>
<evidence type="ECO:0000313" key="2">
    <source>
        <dbReference type="EMBL" id="CAF5028906.1"/>
    </source>
</evidence>
<accession>A0A821NSN5</accession>
<feature type="non-terminal residue" evidence="1">
    <location>
        <position position="21"/>
    </location>
</feature>
<dbReference type="Proteomes" id="UP000681720">
    <property type="component" value="Unassembled WGS sequence"/>
</dbReference>
<gene>
    <name evidence="2" type="ORF">GIL414_LOCUS58789</name>
    <name evidence="1" type="ORF">OVN521_LOCUS51484</name>
</gene>
<dbReference type="EMBL" id="CAJOBG010124696">
    <property type="protein sequence ID" value="CAF4790737.1"/>
    <property type="molecule type" value="Genomic_DNA"/>
</dbReference>
<evidence type="ECO:0000313" key="1">
    <source>
        <dbReference type="EMBL" id="CAF4790737.1"/>
    </source>
</evidence>
<name>A0A821NSN5_9BILA</name>
<comment type="caution">
    <text evidence="1">The sequence shown here is derived from an EMBL/GenBank/DDBJ whole genome shotgun (WGS) entry which is preliminary data.</text>
</comment>
<evidence type="ECO:0000313" key="3">
    <source>
        <dbReference type="Proteomes" id="UP000663866"/>
    </source>
</evidence>
<dbReference type="EMBL" id="CAJOBJ010219053">
    <property type="protein sequence ID" value="CAF5028906.1"/>
    <property type="molecule type" value="Genomic_DNA"/>
</dbReference>
<organism evidence="1 3">
    <name type="scientific">Rotaria magnacalcarata</name>
    <dbReference type="NCBI Taxonomy" id="392030"/>
    <lineage>
        <taxon>Eukaryota</taxon>
        <taxon>Metazoa</taxon>
        <taxon>Spiralia</taxon>
        <taxon>Gnathifera</taxon>
        <taxon>Rotifera</taxon>
        <taxon>Eurotatoria</taxon>
        <taxon>Bdelloidea</taxon>
        <taxon>Philodinida</taxon>
        <taxon>Philodinidae</taxon>
        <taxon>Rotaria</taxon>
    </lineage>
</organism>